<gene>
    <name evidence="10" type="ORF">GCM10009807_00860</name>
</gene>
<organism evidence="10 11">
    <name type="scientific">Microbacterium lacus</name>
    <dbReference type="NCBI Taxonomy" id="415217"/>
    <lineage>
        <taxon>Bacteria</taxon>
        <taxon>Bacillati</taxon>
        <taxon>Actinomycetota</taxon>
        <taxon>Actinomycetes</taxon>
        <taxon>Micrococcales</taxon>
        <taxon>Microbacteriaceae</taxon>
        <taxon>Microbacterium</taxon>
    </lineage>
</organism>
<keyword evidence="11" id="KW-1185">Reference proteome</keyword>
<dbReference type="PANTHER" id="PTHR11537">
    <property type="entry name" value="VOLTAGE-GATED POTASSIUM CHANNEL"/>
    <property type="match status" value="1"/>
</dbReference>
<dbReference type="InterPro" id="IPR013099">
    <property type="entry name" value="K_chnl_dom"/>
</dbReference>
<evidence type="ECO:0000256" key="8">
    <source>
        <dbReference type="SAM" id="Phobius"/>
    </source>
</evidence>
<keyword evidence="3 8" id="KW-0812">Transmembrane</keyword>
<evidence type="ECO:0000313" key="10">
    <source>
        <dbReference type="EMBL" id="GAA1660985.1"/>
    </source>
</evidence>
<feature type="domain" description="Potassium channel" evidence="9">
    <location>
        <begin position="139"/>
        <end position="216"/>
    </location>
</feature>
<keyword evidence="6 8" id="KW-0472">Membrane</keyword>
<dbReference type="RefSeq" id="WP_344050484.1">
    <property type="nucleotide sequence ID" value="NZ_BAAAPK010000001.1"/>
</dbReference>
<dbReference type="InterPro" id="IPR028325">
    <property type="entry name" value="VG_K_chnl"/>
</dbReference>
<name>A0ABN2FWZ2_9MICO</name>
<evidence type="ECO:0000256" key="2">
    <source>
        <dbReference type="ARBA" id="ARBA00022448"/>
    </source>
</evidence>
<evidence type="ECO:0000256" key="7">
    <source>
        <dbReference type="ARBA" id="ARBA00023303"/>
    </source>
</evidence>
<feature type="transmembrane region" description="Helical" evidence="8">
    <location>
        <begin position="28"/>
        <end position="48"/>
    </location>
</feature>
<feature type="transmembrane region" description="Helical" evidence="8">
    <location>
        <begin position="54"/>
        <end position="75"/>
    </location>
</feature>
<evidence type="ECO:0000313" key="11">
    <source>
        <dbReference type="Proteomes" id="UP001500596"/>
    </source>
</evidence>
<feature type="transmembrane region" description="Helical" evidence="8">
    <location>
        <begin position="194"/>
        <end position="216"/>
    </location>
</feature>
<evidence type="ECO:0000256" key="5">
    <source>
        <dbReference type="ARBA" id="ARBA00023065"/>
    </source>
</evidence>
<comment type="caution">
    <text evidence="10">The sequence shown here is derived from an EMBL/GenBank/DDBJ whole genome shotgun (WGS) entry which is preliminary data.</text>
</comment>
<dbReference type="Gene3D" id="1.10.287.70">
    <property type="match status" value="1"/>
</dbReference>
<dbReference type="PANTHER" id="PTHR11537:SF254">
    <property type="entry name" value="POTASSIUM VOLTAGE-GATED CHANNEL PROTEIN SHAB"/>
    <property type="match status" value="1"/>
</dbReference>
<dbReference type="Proteomes" id="UP001500596">
    <property type="component" value="Unassembled WGS sequence"/>
</dbReference>
<evidence type="ECO:0000256" key="3">
    <source>
        <dbReference type="ARBA" id="ARBA00022692"/>
    </source>
</evidence>
<dbReference type="Gene3D" id="1.20.5.110">
    <property type="match status" value="1"/>
</dbReference>
<feature type="transmembrane region" description="Helical" evidence="8">
    <location>
        <begin position="129"/>
        <end position="146"/>
    </location>
</feature>
<proteinExistence type="predicted"/>
<dbReference type="SUPFAM" id="SSF81324">
    <property type="entry name" value="Voltage-gated potassium channels"/>
    <property type="match status" value="1"/>
</dbReference>
<comment type="subcellular location">
    <subcellularLocation>
        <location evidence="1">Membrane</location>
        <topology evidence="1">Multi-pass membrane protein</topology>
    </subcellularLocation>
</comment>
<keyword evidence="2" id="KW-0813">Transport</keyword>
<protein>
    <submittedName>
        <fullName evidence="10">Potassium channel family protein</fullName>
    </submittedName>
</protein>
<accession>A0ABN2FWZ2</accession>
<reference evidence="10 11" key="1">
    <citation type="journal article" date="2019" name="Int. J. Syst. Evol. Microbiol.">
        <title>The Global Catalogue of Microorganisms (GCM) 10K type strain sequencing project: providing services to taxonomists for standard genome sequencing and annotation.</title>
        <authorList>
            <consortium name="The Broad Institute Genomics Platform"/>
            <consortium name="The Broad Institute Genome Sequencing Center for Infectious Disease"/>
            <person name="Wu L."/>
            <person name="Ma J."/>
        </authorList>
    </citation>
    <scope>NUCLEOTIDE SEQUENCE [LARGE SCALE GENOMIC DNA]</scope>
    <source>
        <strain evidence="10 11">JCM 15575</strain>
    </source>
</reference>
<feature type="transmembrane region" description="Helical" evidence="8">
    <location>
        <begin position="166"/>
        <end position="187"/>
    </location>
</feature>
<dbReference type="EMBL" id="BAAAPK010000001">
    <property type="protein sequence ID" value="GAA1660985.1"/>
    <property type="molecule type" value="Genomic_DNA"/>
</dbReference>
<keyword evidence="7 10" id="KW-0407">Ion channel</keyword>
<evidence type="ECO:0000256" key="6">
    <source>
        <dbReference type="ARBA" id="ARBA00023136"/>
    </source>
</evidence>
<evidence type="ECO:0000259" key="9">
    <source>
        <dbReference type="Pfam" id="PF07885"/>
    </source>
</evidence>
<evidence type="ECO:0000256" key="4">
    <source>
        <dbReference type="ARBA" id="ARBA00022989"/>
    </source>
</evidence>
<dbReference type="Pfam" id="PF07885">
    <property type="entry name" value="Ion_trans_2"/>
    <property type="match status" value="1"/>
</dbReference>
<keyword evidence="4 8" id="KW-1133">Transmembrane helix</keyword>
<evidence type="ECO:0000256" key="1">
    <source>
        <dbReference type="ARBA" id="ARBA00004141"/>
    </source>
</evidence>
<dbReference type="PRINTS" id="PR00169">
    <property type="entry name" value="KCHANNEL"/>
</dbReference>
<dbReference type="GO" id="GO:0034220">
    <property type="term" value="P:monoatomic ion transmembrane transport"/>
    <property type="evidence" value="ECO:0007669"/>
    <property type="project" value="UniProtKB-KW"/>
</dbReference>
<sequence>MTIANAVKAPDPAKGETEATQRWSRITYWPLAVAAAVFLVTYTVHVVGEVQGDWSILTTAIIAMIWLMFIGEYLVKLRLSDPRRVWFRAHKFELLLALIPALRPVRLLDAVTRLPQFTRTAGNSIRARLLTYGVGSALLLVWYISLLVLQAERGAPGATIDSFGDAVWWAFCTVTTVGYGDLVPVTISGRCAAVVLMVGGVVLVGLVVATISSWVVERASRGHEDEMPASRADVKALTVQLQAAAARVARERSGDSGQDQP</sequence>
<keyword evidence="5" id="KW-0406">Ion transport</keyword>